<accession>A0AAV4B3U9</accession>
<evidence type="ECO:0000313" key="3">
    <source>
        <dbReference type="Proteomes" id="UP000735302"/>
    </source>
</evidence>
<reference evidence="2 3" key="1">
    <citation type="journal article" date="2021" name="Elife">
        <title>Chloroplast acquisition without the gene transfer in kleptoplastic sea slugs, Plakobranchus ocellatus.</title>
        <authorList>
            <person name="Maeda T."/>
            <person name="Takahashi S."/>
            <person name="Yoshida T."/>
            <person name="Shimamura S."/>
            <person name="Takaki Y."/>
            <person name="Nagai Y."/>
            <person name="Toyoda A."/>
            <person name="Suzuki Y."/>
            <person name="Arimoto A."/>
            <person name="Ishii H."/>
            <person name="Satoh N."/>
            <person name="Nishiyama T."/>
            <person name="Hasebe M."/>
            <person name="Maruyama T."/>
            <person name="Minagawa J."/>
            <person name="Obokata J."/>
            <person name="Shigenobu S."/>
        </authorList>
    </citation>
    <scope>NUCLEOTIDE SEQUENCE [LARGE SCALE GENOMIC DNA]</scope>
</reference>
<protein>
    <submittedName>
        <fullName evidence="2">Uncharacterized protein</fullName>
    </submittedName>
</protein>
<keyword evidence="3" id="KW-1185">Reference proteome</keyword>
<dbReference type="EMBL" id="BLXT01004484">
    <property type="protein sequence ID" value="GFO13344.1"/>
    <property type="molecule type" value="Genomic_DNA"/>
</dbReference>
<evidence type="ECO:0000256" key="1">
    <source>
        <dbReference type="SAM" id="MobiDB-lite"/>
    </source>
</evidence>
<comment type="caution">
    <text evidence="2">The sequence shown here is derived from an EMBL/GenBank/DDBJ whole genome shotgun (WGS) entry which is preliminary data.</text>
</comment>
<dbReference type="AlphaFoldDB" id="A0AAV4B3U9"/>
<evidence type="ECO:0000313" key="2">
    <source>
        <dbReference type="EMBL" id="GFO13344.1"/>
    </source>
</evidence>
<proteinExistence type="predicted"/>
<name>A0AAV4B3U9_9GAST</name>
<organism evidence="2 3">
    <name type="scientific">Plakobranchus ocellatus</name>
    <dbReference type="NCBI Taxonomy" id="259542"/>
    <lineage>
        <taxon>Eukaryota</taxon>
        <taxon>Metazoa</taxon>
        <taxon>Spiralia</taxon>
        <taxon>Lophotrochozoa</taxon>
        <taxon>Mollusca</taxon>
        <taxon>Gastropoda</taxon>
        <taxon>Heterobranchia</taxon>
        <taxon>Euthyneura</taxon>
        <taxon>Panpulmonata</taxon>
        <taxon>Sacoglossa</taxon>
        <taxon>Placobranchoidea</taxon>
        <taxon>Plakobranchidae</taxon>
        <taxon>Plakobranchus</taxon>
    </lineage>
</organism>
<feature type="compositionally biased region" description="Polar residues" evidence="1">
    <location>
        <begin position="23"/>
        <end position="36"/>
    </location>
</feature>
<gene>
    <name evidence="2" type="ORF">PoB_003984900</name>
</gene>
<feature type="compositionally biased region" description="Basic and acidic residues" evidence="1">
    <location>
        <begin position="41"/>
        <end position="54"/>
    </location>
</feature>
<sequence>MFVFYGAKSEPLRSSRASSARSTKSNPPDKQSSSSLCRCFSLEKRQSKQSDLRLSDPPFDQGVGGGARTHAIGIPADLRAVSFRKAE</sequence>
<feature type="region of interest" description="Disordered" evidence="1">
    <location>
        <begin position="1"/>
        <end position="70"/>
    </location>
</feature>
<dbReference type="Proteomes" id="UP000735302">
    <property type="component" value="Unassembled WGS sequence"/>
</dbReference>